<evidence type="ECO:0000256" key="1">
    <source>
        <dbReference type="SAM" id="MobiDB-lite"/>
    </source>
</evidence>
<evidence type="ECO:0000313" key="2">
    <source>
        <dbReference type="EMBL" id="CAD8285793.1"/>
    </source>
</evidence>
<feature type="region of interest" description="Disordered" evidence="1">
    <location>
        <begin position="143"/>
        <end position="165"/>
    </location>
</feature>
<feature type="compositionally biased region" description="Low complexity" evidence="1">
    <location>
        <begin position="223"/>
        <end position="257"/>
    </location>
</feature>
<protein>
    <submittedName>
        <fullName evidence="2">Uncharacterized protein</fullName>
    </submittedName>
</protein>
<feature type="region of interest" description="Disordered" evidence="1">
    <location>
        <begin position="215"/>
        <end position="324"/>
    </location>
</feature>
<sequence length="361" mass="36572">MRAPSASLPHTPFPILPVPVSTSIHHCTSVHPPLSHSPQIRSCCCCTTVRLLMRTCAHLPPAVHAGALSCTVKTILFICHPPTPASHPPAPPLQTSPQAPRPCCPPSPTPMRALLTNATHSCPPRVGPLIDYALAGPLAGTFGGHASTSTRPPAPPPRGNGRGSCEFMLRKQNSGDFGELCLASQAVIRSGRHLVNNSFGTPTALTFSYIEAASPPDTPRRGASAAASADATSKAASPERAPGGAAAGSRRNSLSRSPTPLSGQGRAATVNCSSSPSTPPAHGRPGGAGRSASVSIPTTPPRRAGGPPVHRTPSGSLQVVGSPGMSLGASPKAMSPFLSVARPELAGGAHMLAIGLLGGRS</sequence>
<organism evidence="2">
    <name type="scientific">Chlamydomonas euryale</name>
    <dbReference type="NCBI Taxonomy" id="1486919"/>
    <lineage>
        <taxon>Eukaryota</taxon>
        <taxon>Viridiplantae</taxon>
        <taxon>Chlorophyta</taxon>
        <taxon>core chlorophytes</taxon>
        <taxon>Chlorophyceae</taxon>
        <taxon>CS clade</taxon>
        <taxon>Chlamydomonadales</taxon>
        <taxon>Chlamydomonadaceae</taxon>
        <taxon>Chlamydomonas</taxon>
    </lineage>
</organism>
<proteinExistence type="predicted"/>
<gene>
    <name evidence="2" type="ORF">CEUR00632_LOCUS5831</name>
</gene>
<dbReference type="EMBL" id="HBEC01012651">
    <property type="protein sequence ID" value="CAD8285793.1"/>
    <property type="molecule type" value="Transcribed_RNA"/>
</dbReference>
<accession>A0A7R9V5Q0</accession>
<reference evidence="2" key="1">
    <citation type="submission" date="2021-01" db="EMBL/GenBank/DDBJ databases">
        <authorList>
            <person name="Corre E."/>
            <person name="Pelletier E."/>
            <person name="Niang G."/>
            <person name="Scheremetjew M."/>
            <person name="Finn R."/>
            <person name="Kale V."/>
            <person name="Holt S."/>
            <person name="Cochrane G."/>
            <person name="Meng A."/>
            <person name="Brown T."/>
            <person name="Cohen L."/>
        </authorList>
    </citation>
    <scope>NUCLEOTIDE SEQUENCE</scope>
    <source>
        <strain evidence="2">CCMP219</strain>
    </source>
</reference>
<dbReference type="AlphaFoldDB" id="A0A7R9V5Q0"/>
<name>A0A7R9V5Q0_9CHLO</name>